<dbReference type="Pfam" id="PF13780">
    <property type="entry name" value="DUF4176"/>
    <property type="match status" value="1"/>
</dbReference>
<protein>
    <recommendedName>
        <fullName evidence="3">DUF4176 domain-containing protein</fullName>
    </recommendedName>
</protein>
<organism evidence="1 2">
    <name type="scientific">Calditerricola satsumensis</name>
    <dbReference type="NCBI Taxonomy" id="373054"/>
    <lineage>
        <taxon>Bacteria</taxon>
        <taxon>Bacillati</taxon>
        <taxon>Bacillota</taxon>
        <taxon>Bacilli</taxon>
        <taxon>Bacillales</taxon>
        <taxon>Bacillaceae</taxon>
        <taxon>Calditerricola</taxon>
    </lineage>
</organism>
<proteinExistence type="predicted"/>
<evidence type="ECO:0000313" key="2">
    <source>
        <dbReference type="Proteomes" id="UP000637720"/>
    </source>
</evidence>
<accession>A0A8J3B7S8</accession>
<dbReference type="InterPro" id="IPR025233">
    <property type="entry name" value="DUF4176"/>
</dbReference>
<gene>
    <name evidence="1" type="ORF">GCM10007043_01640</name>
</gene>
<dbReference type="Proteomes" id="UP000637720">
    <property type="component" value="Unassembled WGS sequence"/>
</dbReference>
<reference evidence="1" key="1">
    <citation type="journal article" date="2014" name="Int. J. Syst. Evol. Microbiol.">
        <title>Complete genome sequence of Corynebacterium casei LMG S-19264T (=DSM 44701T), isolated from a smear-ripened cheese.</title>
        <authorList>
            <consortium name="US DOE Joint Genome Institute (JGI-PGF)"/>
            <person name="Walter F."/>
            <person name="Albersmeier A."/>
            <person name="Kalinowski J."/>
            <person name="Ruckert C."/>
        </authorList>
    </citation>
    <scope>NUCLEOTIDE SEQUENCE</scope>
    <source>
        <strain evidence="1">JCM 14719</strain>
    </source>
</reference>
<dbReference type="RefSeq" id="WP_054668897.1">
    <property type="nucleotide sequence ID" value="NZ_BMOF01000001.1"/>
</dbReference>
<comment type="caution">
    <text evidence="1">The sequence shown here is derived from an EMBL/GenBank/DDBJ whole genome shotgun (WGS) entry which is preliminary data.</text>
</comment>
<keyword evidence="2" id="KW-1185">Reference proteome</keyword>
<dbReference type="EMBL" id="BMOF01000001">
    <property type="protein sequence ID" value="GGJ91600.1"/>
    <property type="molecule type" value="Genomic_DNA"/>
</dbReference>
<name>A0A8J3B7S8_9BACI</name>
<dbReference type="AlphaFoldDB" id="A0A8J3B7S8"/>
<evidence type="ECO:0000313" key="1">
    <source>
        <dbReference type="EMBL" id="GGJ91600.1"/>
    </source>
</evidence>
<reference evidence="1" key="2">
    <citation type="submission" date="2020-09" db="EMBL/GenBank/DDBJ databases">
        <authorList>
            <person name="Sun Q."/>
            <person name="Ohkuma M."/>
        </authorList>
    </citation>
    <scope>NUCLEOTIDE SEQUENCE</scope>
    <source>
        <strain evidence="1">JCM 14719</strain>
    </source>
</reference>
<evidence type="ECO:0008006" key="3">
    <source>
        <dbReference type="Google" id="ProtNLM"/>
    </source>
</evidence>
<sequence length="86" mass="10195">MKKIDLLPIGSVVTVKGLEKKLMIYGRKQKRGGTNEIYDYVACMYPEGNISSQYNFFFNHKDIDKVIFRGYEDEEERFFRLQLLSM</sequence>